<dbReference type="RefSeq" id="WP_261718183.1">
    <property type="nucleotide sequence ID" value="NZ_JASJUS010000021.1"/>
</dbReference>
<gene>
    <name evidence="1" type="ORF">QNN03_22085</name>
</gene>
<keyword evidence="2" id="KW-1185">Reference proteome</keyword>
<protein>
    <submittedName>
        <fullName evidence="1">Uncharacterized protein</fullName>
    </submittedName>
</protein>
<proteinExistence type="predicted"/>
<comment type="caution">
    <text evidence="1">The sequence shown here is derived from an EMBL/GenBank/DDBJ whole genome shotgun (WGS) entry which is preliminary data.</text>
</comment>
<reference evidence="1 2" key="1">
    <citation type="submission" date="2023-05" db="EMBL/GenBank/DDBJ databases">
        <title>Streptomyces fuscus sp. nov., a brown-black pigment producing actinomyces isolated from dry sand of Sea duck farm.</title>
        <authorList>
            <person name="Xie J."/>
            <person name="Shen N."/>
        </authorList>
    </citation>
    <scope>NUCLEOTIDE SEQUENCE [LARGE SCALE GENOMIC DNA]</scope>
    <source>
        <strain evidence="1 2">GXMU-J15</strain>
    </source>
</reference>
<evidence type="ECO:0000313" key="2">
    <source>
        <dbReference type="Proteomes" id="UP001241926"/>
    </source>
</evidence>
<accession>A0ABT7J2Z0</accession>
<evidence type="ECO:0000313" key="1">
    <source>
        <dbReference type="EMBL" id="MDL2079130.1"/>
    </source>
</evidence>
<dbReference type="Proteomes" id="UP001241926">
    <property type="component" value="Unassembled WGS sequence"/>
</dbReference>
<sequence>MATAAALRRYRAFMSPPGTRPRYPYGDDCGCPGCSLRDVRHARDVLATVLRNLDPQDRAELARLLAVLDTRYRSRTLPDPHADPHQPWWHRRLPGCPFTQNGLV</sequence>
<organism evidence="1 2">
    <name type="scientific">Streptomyces fuscus</name>
    <dbReference type="NCBI Taxonomy" id="3048495"/>
    <lineage>
        <taxon>Bacteria</taxon>
        <taxon>Bacillati</taxon>
        <taxon>Actinomycetota</taxon>
        <taxon>Actinomycetes</taxon>
        <taxon>Kitasatosporales</taxon>
        <taxon>Streptomycetaceae</taxon>
        <taxon>Streptomyces</taxon>
    </lineage>
</organism>
<name>A0ABT7J2Z0_9ACTN</name>
<dbReference type="EMBL" id="JASJUS010000021">
    <property type="protein sequence ID" value="MDL2079130.1"/>
    <property type="molecule type" value="Genomic_DNA"/>
</dbReference>